<dbReference type="PANTHER" id="PTHR46791:SF4">
    <property type="match status" value="1"/>
</dbReference>
<dbReference type="GO" id="GO:0003676">
    <property type="term" value="F:nucleic acid binding"/>
    <property type="evidence" value="ECO:0007669"/>
    <property type="project" value="InterPro"/>
</dbReference>
<evidence type="ECO:0000313" key="2">
    <source>
        <dbReference type="EMBL" id="CAH0560413.1"/>
    </source>
</evidence>
<dbReference type="OrthoDB" id="6767432at2759"/>
<dbReference type="InterPro" id="IPR058913">
    <property type="entry name" value="Integrase_dom_put"/>
</dbReference>
<feature type="domain" description="Integrase core" evidence="1">
    <location>
        <begin position="52"/>
        <end position="231"/>
    </location>
</feature>
<accession>A0A9P0FM74</accession>
<evidence type="ECO:0000313" key="3">
    <source>
        <dbReference type="Proteomes" id="UP001154078"/>
    </source>
</evidence>
<keyword evidence="3" id="KW-1185">Reference proteome</keyword>
<proteinExistence type="predicted"/>
<dbReference type="AlphaFoldDB" id="A0A9P0FM74"/>
<evidence type="ECO:0000259" key="1">
    <source>
        <dbReference type="Pfam" id="PF24764"/>
    </source>
</evidence>
<dbReference type="EMBL" id="OV121138">
    <property type="protein sequence ID" value="CAH0560413.1"/>
    <property type="molecule type" value="Genomic_DNA"/>
</dbReference>
<sequence>MTQTPNAGEVYIMGSLKSRNLDIPRWRVRQQINILDPVGRALTRRTAIKRRIYKVKGANYLWHIDSNHKLVNFRLVYHGCIDGYSRAIIYIECLTNNRGQSVLSLFQNGVREYGIPSRVRGDMGTENIATATYMIEQRGLNRGSFFVGRSVHNQRIERLWSEVNRVVTKHFKQLFCFMEDENILDENDEIDLFCLCYIYLPQIKKSLCEFKQQCNYHRLSTMNSRSPLHLWRP</sequence>
<dbReference type="Pfam" id="PF24764">
    <property type="entry name" value="rva_4"/>
    <property type="match status" value="1"/>
</dbReference>
<organism evidence="2 3">
    <name type="scientific">Brassicogethes aeneus</name>
    <name type="common">Rape pollen beetle</name>
    <name type="synonym">Meligethes aeneus</name>
    <dbReference type="NCBI Taxonomy" id="1431903"/>
    <lineage>
        <taxon>Eukaryota</taxon>
        <taxon>Metazoa</taxon>
        <taxon>Ecdysozoa</taxon>
        <taxon>Arthropoda</taxon>
        <taxon>Hexapoda</taxon>
        <taxon>Insecta</taxon>
        <taxon>Pterygota</taxon>
        <taxon>Neoptera</taxon>
        <taxon>Endopterygota</taxon>
        <taxon>Coleoptera</taxon>
        <taxon>Polyphaga</taxon>
        <taxon>Cucujiformia</taxon>
        <taxon>Nitidulidae</taxon>
        <taxon>Meligethinae</taxon>
        <taxon>Brassicogethes</taxon>
    </lineage>
</organism>
<dbReference type="InterPro" id="IPR012337">
    <property type="entry name" value="RNaseH-like_sf"/>
</dbReference>
<dbReference type="InterPro" id="IPR036397">
    <property type="entry name" value="RNaseH_sf"/>
</dbReference>
<gene>
    <name evidence="2" type="ORF">MELIAE_LOCUS10166</name>
</gene>
<dbReference type="SUPFAM" id="SSF53098">
    <property type="entry name" value="Ribonuclease H-like"/>
    <property type="match status" value="1"/>
</dbReference>
<protein>
    <recommendedName>
        <fullName evidence="1">Integrase core domain-containing protein</fullName>
    </recommendedName>
</protein>
<name>A0A9P0FM74_BRAAE</name>
<dbReference type="PANTHER" id="PTHR46791">
    <property type="entry name" value="EXPRESSED PROTEIN"/>
    <property type="match status" value="1"/>
</dbReference>
<reference evidence="2" key="1">
    <citation type="submission" date="2021-12" db="EMBL/GenBank/DDBJ databases">
        <authorList>
            <person name="King R."/>
        </authorList>
    </citation>
    <scope>NUCLEOTIDE SEQUENCE</scope>
</reference>
<dbReference type="Proteomes" id="UP001154078">
    <property type="component" value="Chromosome 7"/>
</dbReference>
<dbReference type="Gene3D" id="3.30.420.10">
    <property type="entry name" value="Ribonuclease H-like superfamily/Ribonuclease H"/>
    <property type="match status" value="1"/>
</dbReference>